<keyword evidence="3" id="KW-0540">Nuclease</keyword>
<protein>
    <recommendedName>
        <fullName evidence="11">Integrase catalytic domain-containing protein</fullName>
    </recommendedName>
</protein>
<dbReference type="AlphaFoldDB" id="A0A6H5IGA4"/>
<dbReference type="InterPro" id="IPR012337">
    <property type="entry name" value="RNaseH-like_sf"/>
</dbReference>
<dbReference type="GO" id="GO:0015074">
    <property type="term" value="P:DNA integration"/>
    <property type="evidence" value="ECO:0007669"/>
    <property type="project" value="InterPro"/>
</dbReference>
<dbReference type="OrthoDB" id="6765319at2759"/>
<dbReference type="PANTHER" id="PTHR37984:SF5">
    <property type="entry name" value="PROTEIN NYNRIN-LIKE"/>
    <property type="match status" value="1"/>
</dbReference>
<dbReference type="InterPro" id="IPR021109">
    <property type="entry name" value="Peptidase_aspartic_dom_sf"/>
</dbReference>
<dbReference type="GO" id="GO:0071897">
    <property type="term" value="P:DNA biosynthetic process"/>
    <property type="evidence" value="ECO:0007669"/>
    <property type="project" value="UniProtKB-ARBA"/>
</dbReference>
<dbReference type="InterPro" id="IPR050951">
    <property type="entry name" value="Retrovirus_Pol_polyprotein"/>
</dbReference>
<dbReference type="PROSITE" id="PS50994">
    <property type="entry name" value="INTEGRASE"/>
    <property type="match status" value="1"/>
</dbReference>
<evidence type="ECO:0000256" key="6">
    <source>
        <dbReference type="SAM" id="MobiDB-lite"/>
    </source>
</evidence>
<dbReference type="InterPro" id="IPR036397">
    <property type="entry name" value="RNaseH_sf"/>
</dbReference>
<feature type="compositionally biased region" description="Polar residues" evidence="6">
    <location>
        <begin position="132"/>
        <end position="141"/>
    </location>
</feature>
<dbReference type="Pfam" id="PF00078">
    <property type="entry name" value="RVT_1"/>
    <property type="match status" value="1"/>
</dbReference>
<evidence type="ECO:0000256" key="1">
    <source>
        <dbReference type="ARBA" id="ARBA00022679"/>
    </source>
</evidence>
<feature type="domain" description="Integrase catalytic" evidence="8">
    <location>
        <begin position="450"/>
        <end position="618"/>
    </location>
</feature>
<dbReference type="EMBL" id="CADCXV010000723">
    <property type="protein sequence ID" value="CAB0033761.1"/>
    <property type="molecule type" value="Genomic_DNA"/>
</dbReference>
<keyword evidence="4" id="KW-0378">Hydrolase</keyword>
<proteinExistence type="predicted"/>
<dbReference type="InterPro" id="IPR000477">
    <property type="entry name" value="RT_dom"/>
</dbReference>
<dbReference type="GO" id="GO:0004519">
    <property type="term" value="F:endonuclease activity"/>
    <property type="evidence" value="ECO:0007669"/>
    <property type="project" value="UniProtKB-KW"/>
</dbReference>
<dbReference type="Gene3D" id="3.30.420.10">
    <property type="entry name" value="Ribonuclease H-like superfamily/Ribonuclease H"/>
    <property type="match status" value="1"/>
</dbReference>
<dbReference type="SUPFAM" id="SSF56672">
    <property type="entry name" value="DNA/RNA polymerases"/>
    <property type="match status" value="1"/>
</dbReference>
<dbReference type="InterPro" id="IPR043502">
    <property type="entry name" value="DNA/RNA_pol_sf"/>
</dbReference>
<keyword evidence="2" id="KW-0548">Nucleotidyltransferase</keyword>
<keyword evidence="1" id="KW-0808">Transferase</keyword>
<evidence type="ECO:0008006" key="11">
    <source>
        <dbReference type="Google" id="ProtNLM"/>
    </source>
</evidence>
<evidence type="ECO:0000259" key="8">
    <source>
        <dbReference type="PROSITE" id="PS50994"/>
    </source>
</evidence>
<evidence type="ECO:0000259" key="7">
    <source>
        <dbReference type="PROSITE" id="PS50878"/>
    </source>
</evidence>
<feature type="region of interest" description="Disordered" evidence="6">
    <location>
        <begin position="120"/>
        <end position="144"/>
    </location>
</feature>
<evidence type="ECO:0000313" key="9">
    <source>
        <dbReference type="EMBL" id="CAB0033761.1"/>
    </source>
</evidence>
<feature type="domain" description="Reverse transcriptase" evidence="7">
    <location>
        <begin position="341"/>
        <end position="552"/>
    </location>
</feature>
<keyword evidence="10" id="KW-1185">Reference proteome</keyword>
<dbReference type="InterPro" id="IPR001584">
    <property type="entry name" value="Integrase_cat-core"/>
</dbReference>
<dbReference type="GO" id="GO:0016779">
    <property type="term" value="F:nucleotidyltransferase activity"/>
    <property type="evidence" value="ECO:0007669"/>
    <property type="project" value="UniProtKB-KW"/>
</dbReference>
<dbReference type="Gene3D" id="3.10.10.10">
    <property type="entry name" value="HIV Type 1 Reverse Transcriptase, subunit A, domain 1"/>
    <property type="match status" value="1"/>
</dbReference>
<dbReference type="GO" id="GO:0042575">
    <property type="term" value="C:DNA polymerase complex"/>
    <property type="evidence" value="ECO:0007669"/>
    <property type="project" value="UniProtKB-ARBA"/>
</dbReference>
<dbReference type="CDD" id="cd01647">
    <property type="entry name" value="RT_LTR"/>
    <property type="match status" value="1"/>
</dbReference>
<dbReference type="GO" id="GO:0003676">
    <property type="term" value="F:nucleic acid binding"/>
    <property type="evidence" value="ECO:0007669"/>
    <property type="project" value="InterPro"/>
</dbReference>
<feature type="coiled-coil region" evidence="5">
    <location>
        <begin position="737"/>
        <end position="764"/>
    </location>
</feature>
<accession>A0A6H5IGA4</accession>
<reference evidence="9 10" key="1">
    <citation type="submission" date="2020-02" db="EMBL/GenBank/DDBJ databases">
        <authorList>
            <person name="Ferguson B K."/>
        </authorList>
    </citation>
    <scope>NUCLEOTIDE SEQUENCE [LARGE SCALE GENOMIC DNA]</scope>
</reference>
<dbReference type="Gene3D" id="2.40.70.10">
    <property type="entry name" value="Acid Proteases"/>
    <property type="match status" value="1"/>
</dbReference>
<keyword evidence="4" id="KW-0255">Endonuclease</keyword>
<evidence type="ECO:0000313" key="10">
    <source>
        <dbReference type="Proteomes" id="UP000479190"/>
    </source>
</evidence>
<evidence type="ECO:0000256" key="4">
    <source>
        <dbReference type="ARBA" id="ARBA00022759"/>
    </source>
</evidence>
<dbReference type="PROSITE" id="PS50878">
    <property type="entry name" value="RT_POL"/>
    <property type="match status" value="1"/>
</dbReference>
<dbReference type="PANTHER" id="PTHR37984">
    <property type="entry name" value="PROTEIN CBG26694"/>
    <property type="match status" value="1"/>
</dbReference>
<evidence type="ECO:0000256" key="5">
    <source>
        <dbReference type="SAM" id="Coils"/>
    </source>
</evidence>
<dbReference type="Proteomes" id="UP000479190">
    <property type="component" value="Unassembled WGS sequence"/>
</dbReference>
<sequence>MHYTHTLHKPRCRRSSKISLLLGKSVNHGTSLNTREEYIAPYRVYNACVKINGNALAQAEESVVEEAEERERERERAKWRCLVRRALTRVKKGWGENRCIATTQTNFVCEMSPCTQRARRERQRRESRASQCEPSMSFLSRRSSRDQAVANITNYSPVRGKGKGEHPTHIGKRGITENISFLVVPGLVKQCILGIDGLYNLRTIIDMFNRTVTIGNESNHATINYDLVKRFESKHEGIALVREHVMSPKRESSASMKIPEALCYVEDDRTLRASIELSQDEIRAKVAATELDQTTQNKLIALCNRYKQCFRKEPGRFRSFEYKIPMRDSEPFFVKSYPVPTKYRDKVSREIEKMLAYGVIERSNTSFINPLVVVAKKDGSVRVCLDARQVNERMIADHDGPEDVDQVLRQCDQIGIMSSIDLRSSFWQVPLNTESRKYTGFLHQGRTYQYTVVPFGLKISSAALHRAADTILGGLKAKVIDFVDDWLIVSPSVEQHLADLDELLGRIERENVTVNFDKIELYGAVKAIQSDHGSQFTSKAWKFATRRAGIRIFYSSIRHPQSNIVERYNKEVGRFLRSLASHDHRCWSRWCEMIAEIMNSTVNETTGFTPLELQTGQKPDRFWTKIIATQQTHVPHDEIINQARNNILKTGEKRANKLNNSHQITDLEIGEKVLMTRRQRRNAARKARTTEARKLGLAILPRHREAKAKMWSTIEKTLTAEQVKDVRTSPQFYLPIIYTLVHKIQKVQTEIQKLEERIEHQRMTSDEKWDDVIECDASSIGESD</sequence>
<dbReference type="SUPFAM" id="SSF53098">
    <property type="entry name" value="Ribonuclease H-like"/>
    <property type="match status" value="1"/>
</dbReference>
<keyword evidence="5" id="KW-0175">Coiled coil</keyword>
<evidence type="ECO:0000256" key="3">
    <source>
        <dbReference type="ARBA" id="ARBA00022722"/>
    </source>
</evidence>
<name>A0A6H5IGA4_9HYME</name>
<evidence type="ECO:0000256" key="2">
    <source>
        <dbReference type="ARBA" id="ARBA00022695"/>
    </source>
</evidence>
<gene>
    <name evidence="9" type="ORF">TBRA_LOCUS5659</name>
</gene>
<organism evidence="9 10">
    <name type="scientific">Trichogramma brassicae</name>
    <dbReference type="NCBI Taxonomy" id="86971"/>
    <lineage>
        <taxon>Eukaryota</taxon>
        <taxon>Metazoa</taxon>
        <taxon>Ecdysozoa</taxon>
        <taxon>Arthropoda</taxon>
        <taxon>Hexapoda</taxon>
        <taxon>Insecta</taxon>
        <taxon>Pterygota</taxon>
        <taxon>Neoptera</taxon>
        <taxon>Endopterygota</taxon>
        <taxon>Hymenoptera</taxon>
        <taxon>Apocrita</taxon>
        <taxon>Proctotrupomorpha</taxon>
        <taxon>Chalcidoidea</taxon>
        <taxon>Trichogrammatidae</taxon>
        <taxon>Trichogramma</taxon>
    </lineage>
</organism>